<dbReference type="InterPro" id="IPR025355">
    <property type="entry name" value="DUF4259"/>
</dbReference>
<accession>A0ABP7XXJ7</accession>
<evidence type="ECO:0000256" key="1">
    <source>
        <dbReference type="SAM" id="MobiDB-lite"/>
    </source>
</evidence>
<feature type="region of interest" description="Disordered" evidence="1">
    <location>
        <begin position="1"/>
        <end position="34"/>
    </location>
</feature>
<evidence type="ECO:0000313" key="3">
    <source>
        <dbReference type="Proteomes" id="UP001501845"/>
    </source>
</evidence>
<dbReference type="EMBL" id="BAABBU010000006">
    <property type="protein sequence ID" value="GAA4127509.1"/>
    <property type="molecule type" value="Genomic_DNA"/>
</dbReference>
<sequence length="172" mass="18826">MQPLKRPFRGVDGPRREDAADGTRGERHGYVRHRTLRQRRGADFAAGLDEAEPERRVAMVRDVLVRTFDARGRLTDADEAVAAAALVATQCPGGAPVDPDDGPQEPMPAFPDQLRKLAHEALARIATDPCGPAPNWVDPDDAKQWQVLLTRLRAVLVPLPPTVPLPDVERPA</sequence>
<dbReference type="Pfam" id="PF14078">
    <property type="entry name" value="DUF4259"/>
    <property type="match status" value="1"/>
</dbReference>
<feature type="compositionally biased region" description="Basic and acidic residues" evidence="1">
    <location>
        <begin position="12"/>
        <end position="29"/>
    </location>
</feature>
<dbReference type="Proteomes" id="UP001501845">
    <property type="component" value="Unassembled WGS sequence"/>
</dbReference>
<protein>
    <submittedName>
        <fullName evidence="2">Uncharacterized protein</fullName>
    </submittedName>
</protein>
<keyword evidence="3" id="KW-1185">Reference proteome</keyword>
<comment type="caution">
    <text evidence="2">The sequence shown here is derived from an EMBL/GenBank/DDBJ whole genome shotgun (WGS) entry which is preliminary data.</text>
</comment>
<reference evidence="3" key="1">
    <citation type="journal article" date="2019" name="Int. J. Syst. Evol. Microbiol.">
        <title>The Global Catalogue of Microorganisms (GCM) 10K type strain sequencing project: providing services to taxonomists for standard genome sequencing and annotation.</title>
        <authorList>
            <consortium name="The Broad Institute Genomics Platform"/>
            <consortium name="The Broad Institute Genome Sequencing Center for Infectious Disease"/>
            <person name="Wu L."/>
            <person name="Ma J."/>
        </authorList>
    </citation>
    <scope>NUCLEOTIDE SEQUENCE [LARGE SCALE GENOMIC DNA]</scope>
    <source>
        <strain evidence="3">JCM 17589</strain>
    </source>
</reference>
<gene>
    <name evidence="2" type="ORF">GCM10022285_13040</name>
</gene>
<proteinExistence type="predicted"/>
<evidence type="ECO:0000313" key="2">
    <source>
        <dbReference type="EMBL" id="GAA4127509.1"/>
    </source>
</evidence>
<organism evidence="2 3">
    <name type="scientific">Streptomyces tunisiensis</name>
    <dbReference type="NCBI Taxonomy" id="948699"/>
    <lineage>
        <taxon>Bacteria</taxon>
        <taxon>Bacillati</taxon>
        <taxon>Actinomycetota</taxon>
        <taxon>Actinomycetes</taxon>
        <taxon>Kitasatosporales</taxon>
        <taxon>Streptomycetaceae</taxon>
        <taxon>Streptomyces</taxon>
    </lineage>
</organism>
<name>A0ABP7XXJ7_9ACTN</name>